<feature type="domain" description="RNase H type-1" evidence="2">
    <location>
        <begin position="101"/>
        <end position="223"/>
    </location>
</feature>
<dbReference type="InterPro" id="IPR052929">
    <property type="entry name" value="RNase_H-like_EbsB-rel"/>
</dbReference>
<dbReference type="InterPro" id="IPR012337">
    <property type="entry name" value="RNaseH-like_sf"/>
</dbReference>
<evidence type="ECO:0000313" key="3">
    <source>
        <dbReference type="EMBL" id="PRQ36219.1"/>
    </source>
</evidence>
<keyword evidence="4" id="KW-1185">Reference proteome</keyword>
<dbReference type="SUPFAM" id="SSF53098">
    <property type="entry name" value="Ribonuclease H-like"/>
    <property type="match status" value="1"/>
</dbReference>
<dbReference type="EMBL" id="PDCK01000042">
    <property type="protein sequence ID" value="PRQ36219.1"/>
    <property type="molecule type" value="Genomic_DNA"/>
</dbReference>
<keyword evidence="1" id="KW-0812">Transmembrane</keyword>
<dbReference type="AlphaFoldDB" id="A0A2P6QPV1"/>
<dbReference type="STRING" id="74649.A0A2P6QPV1"/>
<reference evidence="3 4" key="1">
    <citation type="journal article" date="2018" name="Nat. Genet.">
        <title>The Rosa genome provides new insights in the design of modern roses.</title>
        <authorList>
            <person name="Bendahmane M."/>
        </authorList>
    </citation>
    <scope>NUCLEOTIDE SEQUENCE [LARGE SCALE GENOMIC DNA]</scope>
    <source>
        <strain evidence="4">cv. Old Blush</strain>
    </source>
</reference>
<name>A0A2P6QPV1_ROSCH</name>
<evidence type="ECO:0000313" key="4">
    <source>
        <dbReference type="Proteomes" id="UP000238479"/>
    </source>
</evidence>
<dbReference type="Gramene" id="PRQ36219">
    <property type="protein sequence ID" value="PRQ36219"/>
    <property type="gene ID" value="RchiOBHm_Chr4g0389021"/>
</dbReference>
<dbReference type="InterPro" id="IPR044730">
    <property type="entry name" value="RNase_H-like_dom_plant"/>
</dbReference>
<dbReference type="PANTHER" id="PTHR47074:SF11">
    <property type="entry name" value="REVERSE TRANSCRIPTASE-LIKE PROTEIN"/>
    <property type="match status" value="1"/>
</dbReference>
<dbReference type="Proteomes" id="UP000238479">
    <property type="component" value="Chromosome 4"/>
</dbReference>
<evidence type="ECO:0000259" key="2">
    <source>
        <dbReference type="Pfam" id="PF13456"/>
    </source>
</evidence>
<evidence type="ECO:0000256" key="1">
    <source>
        <dbReference type="SAM" id="Phobius"/>
    </source>
</evidence>
<dbReference type="CDD" id="cd06222">
    <property type="entry name" value="RNase_H_like"/>
    <property type="match status" value="1"/>
</dbReference>
<dbReference type="GO" id="GO:0003676">
    <property type="term" value="F:nucleic acid binding"/>
    <property type="evidence" value="ECO:0007669"/>
    <property type="project" value="InterPro"/>
</dbReference>
<proteinExistence type="predicted"/>
<dbReference type="GO" id="GO:0004523">
    <property type="term" value="F:RNA-DNA hybrid ribonuclease activity"/>
    <property type="evidence" value="ECO:0007669"/>
    <property type="project" value="InterPro"/>
</dbReference>
<protein>
    <submittedName>
        <fullName evidence="3">Putative ribonuclease H-like domain-containing protein</fullName>
    </submittedName>
</protein>
<dbReference type="Pfam" id="PF13456">
    <property type="entry name" value="RVT_3"/>
    <property type="match status" value="1"/>
</dbReference>
<dbReference type="OMA" id="RIWDEEC"/>
<comment type="caution">
    <text evidence="3">The sequence shown here is derived from an EMBL/GenBank/DDBJ whole genome shotgun (WGS) entry which is preliminary data.</text>
</comment>
<feature type="transmembrane region" description="Helical" evidence="1">
    <location>
        <begin position="20"/>
        <end position="42"/>
    </location>
</feature>
<keyword evidence="1" id="KW-0472">Membrane</keyword>
<accession>A0A2P6QPV1</accession>
<gene>
    <name evidence="3" type="ORF">RchiOBHm_Chr4g0389021</name>
</gene>
<dbReference type="InterPro" id="IPR002156">
    <property type="entry name" value="RNaseH_domain"/>
</dbReference>
<dbReference type="PANTHER" id="PTHR47074">
    <property type="entry name" value="BNAC02G40300D PROTEIN"/>
    <property type="match status" value="1"/>
</dbReference>
<dbReference type="InterPro" id="IPR036397">
    <property type="entry name" value="RNaseH_sf"/>
</dbReference>
<organism evidence="3 4">
    <name type="scientific">Rosa chinensis</name>
    <name type="common">China rose</name>
    <dbReference type="NCBI Taxonomy" id="74649"/>
    <lineage>
        <taxon>Eukaryota</taxon>
        <taxon>Viridiplantae</taxon>
        <taxon>Streptophyta</taxon>
        <taxon>Embryophyta</taxon>
        <taxon>Tracheophyta</taxon>
        <taxon>Spermatophyta</taxon>
        <taxon>Magnoliopsida</taxon>
        <taxon>eudicotyledons</taxon>
        <taxon>Gunneridae</taxon>
        <taxon>Pentapetalae</taxon>
        <taxon>rosids</taxon>
        <taxon>fabids</taxon>
        <taxon>Rosales</taxon>
        <taxon>Rosaceae</taxon>
        <taxon>Rosoideae</taxon>
        <taxon>Rosoideae incertae sedis</taxon>
        <taxon>Rosa</taxon>
    </lineage>
</organism>
<keyword evidence="1" id="KW-1133">Transmembrane helix</keyword>
<sequence length="255" mass="27985">MLQVALIPNLPGAYCVADWLVSIYSQAPLVFAPLLMTIWATWRNRNSRIWDEECKLATDIVPITLGWWEDYKAARTPSPSVHRSGTLTQWKKPPIGFIKLNVDAAFCLDSGITGLGGVFRDHEGVVLGGFRHTVMVSSSARHAELLALLLGVQLAIDQHLTLVIVETDCMDLVQAISSSSLDQLELGFLIDDLRNLVHAALDAKVVFGNRQVNLVAHTLAQEAKAGQFSIDFFTNIPPSVEVLIFSDCNDASSMN</sequence>
<dbReference type="Gene3D" id="3.30.420.10">
    <property type="entry name" value="Ribonuclease H-like superfamily/Ribonuclease H"/>
    <property type="match status" value="1"/>
</dbReference>